<dbReference type="GO" id="GO:0005801">
    <property type="term" value="C:cis-Golgi network"/>
    <property type="evidence" value="ECO:0007669"/>
    <property type="project" value="TreeGrafter"/>
</dbReference>
<keyword evidence="1 2" id="KW-0175">Coiled coil</keyword>
<dbReference type="PANTHER" id="PTHR10881">
    <property type="entry name" value="GOLGIN SUBFAMILY A MEMBER-RELATED"/>
    <property type="match status" value="1"/>
</dbReference>
<feature type="domain" description="Golgin subfamily A conserved" evidence="3">
    <location>
        <begin position="1"/>
        <end position="137"/>
    </location>
</feature>
<dbReference type="PANTHER" id="PTHR10881:SF58">
    <property type="entry name" value="GOLGIN SUBFAMILY A MEMBER 2"/>
    <property type="match status" value="1"/>
</dbReference>
<dbReference type="GeneTree" id="ENSGT00530000062932"/>
<protein>
    <recommendedName>
        <fullName evidence="3">Golgin subfamily A conserved domain-containing protein</fullName>
    </recommendedName>
</protein>
<dbReference type="Pfam" id="PF15070">
    <property type="entry name" value="GOLGA2L5"/>
    <property type="match status" value="1"/>
</dbReference>
<dbReference type="Ensembl" id="ENSPPYT00000048071.1">
    <property type="protein sequence ID" value="ENSPPYP00000040525.1"/>
    <property type="gene ID" value="ENSPPYG00000032804.1"/>
</dbReference>
<dbReference type="InterPro" id="IPR043976">
    <property type="entry name" value="GOLGA_cons_dom"/>
</dbReference>
<evidence type="ECO:0000313" key="5">
    <source>
        <dbReference type="Proteomes" id="UP000001595"/>
    </source>
</evidence>
<evidence type="ECO:0000259" key="3">
    <source>
        <dbReference type="Pfam" id="PF15070"/>
    </source>
</evidence>
<dbReference type="GO" id="GO:0032580">
    <property type="term" value="C:Golgi cisterna membrane"/>
    <property type="evidence" value="ECO:0007669"/>
    <property type="project" value="TreeGrafter"/>
</dbReference>
<reference evidence="4" key="2">
    <citation type="submission" date="2025-08" db="UniProtKB">
        <authorList>
            <consortium name="Ensembl"/>
        </authorList>
    </citation>
    <scope>IDENTIFICATION</scope>
</reference>
<reference evidence="4 5" key="1">
    <citation type="submission" date="2008-02" db="EMBL/GenBank/DDBJ databases">
        <title>A 6x draft sequence assembly of the Pongo pygmaeus abelii genome.</title>
        <authorList>
            <person name="Wilson R.K."/>
            <person name="Mardis E."/>
        </authorList>
    </citation>
    <scope>NUCLEOTIDE SEQUENCE [LARGE SCALE GENOMIC DNA]</scope>
</reference>
<reference evidence="4" key="3">
    <citation type="submission" date="2025-09" db="UniProtKB">
        <authorList>
            <consortium name="Ensembl"/>
        </authorList>
    </citation>
    <scope>IDENTIFICATION</scope>
</reference>
<evidence type="ECO:0000313" key="4">
    <source>
        <dbReference type="Ensembl" id="ENSPPYP00000040525.1"/>
    </source>
</evidence>
<keyword evidence="5" id="KW-1185">Reference proteome</keyword>
<dbReference type="InterPro" id="IPR024858">
    <property type="entry name" value="GOLGA"/>
</dbReference>
<dbReference type="Proteomes" id="UP000001595">
    <property type="component" value="Chromosome 19"/>
</dbReference>
<dbReference type="GO" id="GO:0090307">
    <property type="term" value="P:mitotic spindle assembly"/>
    <property type="evidence" value="ECO:0007669"/>
    <property type="project" value="TreeGrafter"/>
</dbReference>
<name>A0A8I5TSI8_PONAB</name>
<dbReference type="AlphaFoldDB" id="A0A8I5TSI8"/>
<organism evidence="4 5">
    <name type="scientific">Pongo abelii</name>
    <name type="common">Sumatran orangutan</name>
    <name type="synonym">Pongo pygmaeus abelii</name>
    <dbReference type="NCBI Taxonomy" id="9601"/>
    <lineage>
        <taxon>Eukaryota</taxon>
        <taxon>Metazoa</taxon>
        <taxon>Chordata</taxon>
        <taxon>Craniata</taxon>
        <taxon>Vertebrata</taxon>
        <taxon>Euteleostomi</taxon>
        <taxon>Mammalia</taxon>
        <taxon>Eutheria</taxon>
        <taxon>Euarchontoglires</taxon>
        <taxon>Primates</taxon>
        <taxon>Haplorrhini</taxon>
        <taxon>Catarrhini</taxon>
        <taxon>Hominidae</taxon>
        <taxon>Pongo</taxon>
    </lineage>
</organism>
<evidence type="ECO:0000256" key="1">
    <source>
        <dbReference type="ARBA" id="ARBA00023054"/>
    </source>
</evidence>
<evidence type="ECO:0000256" key="2">
    <source>
        <dbReference type="SAM" id="Coils"/>
    </source>
</evidence>
<accession>A0A8I5TSI8</accession>
<dbReference type="GO" id="GO:0007030">
    <property type="term" value="P:Golgi organization"/>
    <property type="evidence" value="ECO:0007669"/>
    <property type="project" value="TreeGrafter"/>
</dbReference>
<dbReference type="GO" id="GO:0000137">
    <property type="term" value="C:Golgi cis cisterna"/>
    <property type="evidence" value="ECO:0007669"/>
    <property type="project" value="TreeGrafter"/>
</dbReference>
<proteinExistence type="predicted"/>
<feature type="coiled-coil region" evidence="2">
    <location>
        <begin position="15"/>
        <end position="135"/>
    </location>
</feature>
<sequence>MEACRQIQLERDTFAEILKGERATWQQRMNQMSERMCTLREEKECIMNRLQELETSLVELRKQMTELPSLAPPARPSEVEQQLQEEAEHLREELESLAGQLQAQVQDNEGLSRLNREQEERLLELERAAELWGKQVEVPWEADTKFWALQLQ</sequence>